<dbReference type="Proteomes" id="UP000828390">
    <property type="component" value="Unassembled WGS sequence"/>
</dbReference>
<comment type="caution">
    <text evidence="1">The sequence shown here is derived from an EMBL/GenBank/DDBJ whole genome shotgun (WGS) entry which is preliminary data.</text>
</comment>
<dbReference type="AlphaFoldDB" id="A0A9D4FIR8"/>
<dbReference type="EMBL" id="JAIWYP010000007">
    <property type="protein sequence ID" value="KAH3798751.1"/>
    <property type="molecule type" value="Genomic_DNA"/>
</dbReference>
<name>A0A9D4FIR8_DREPO</name>
<reference evidence="1" key="2">
    <citation type="submission" date="2020-11" db="EMBL/GenBank/DDBJ databases">
        <authorList>
            <person name="McCartney M.A."/>
            <person name="Auch B."/>
            <person name="Kono T."/>
            <person name="Mallez S."/>
            <person name="Becker A."/>
            <person name="Gohl D.M."/>
            <person name="Silverstein K.A.T."/>
            <person name="Koren S."/>
            <person name="Bechman K.B."/>
            <person name="Herman A."/>
            <person name="Abrahante J.E."/>
            <person name="Garbe J."/>
        </authorList>
    </citation>
    <scope>NUCLEOTIDE SEQUENCE</scope>
    <source>
        <strain evidence="1">Duluth1</strain>
        <tissue evidence="1">Whole animal</tissue>
    </source>
</reference>
<reference evidence="1" key="1">
    <citation type="journal article" date="2019" name="bioRxiv">
        <title>The Genome of the Zebra Mussel, Dreissena polymorpha: A Resource for Invasive Species Research.</title>
        <authorList>
            <person name="McCartney M.A."/>
            <person name="Auch B."/>
            <person name="Kono T."/>
            <person name="Mallez S."/>
            <person name="Zhang Y."/>
            <person name="Obille A."/>
            <person name="Becker A."/>
            <person name="Abrahante J.E."/>
            <person name="Garbe J."/>
            <person name="Badalamenti J.P."/>
            <person name="Herman A."/>
            <person name="Mangelson H."/>
            <person name="Liachko I."/>
            <person name="Sullivan S."/>
            <person name="Sone E.D."/>
            <person name="Koren S."/>
            <person name="Silverstein K.A.T."/>
            <person name="Beckman K.B."/>
            <person name="Gohl D.M."/>
        </authorList>
    </citation>
    <scope>NUCLEOTIDE SEQUENCE</scope>
    <source>
        <strain evidence="1">Duluth1</strain>
        <tissue evidence="1">Whole animal</tissue>
    </source>
</reference>
<gene>
    <name evidence="1" type="ORF">DPMN_152354</name>
</gene>
<evidence type="ECO:0000313" key="1">
    <source>
        <dbReference type="EMBL" id="KAH3798751.1"/>
    </source>
</evidence>
<keyword evidence="2" id="KW-1185">Reference proteome</keyword>
<evidence type="ECO:0000313" key="2">
    <source>
        <dbReference type="Proteomes" id="UP000828390"/>
    </source>
</evidence>
<proteinExistence type="predicted"/>
<sequence length="67" mass="7424">MSRCATQKIQVSSSKFKVTLQISSNINPLYGFCEFESPTTQKATCPPPGCTRMRRLESLVFIGSSFS</sequence>
<protein>
    <submittedName>
        <fullName evidence="1">Uncharacterized protein</fullName>
    </submittedName>
</protein>
<accession>A0A9D4FIR8</accession>
<organism evidence="1 2">
    <name type="scientific">Dreissena polymorpha</name>
    <name type="common">Zebra mussel</name>
    <name type="synonym">Mytilus polymorpha</name>
    <dbReference type="NCBI Taxonomy" id="45954"/>
    <lineage>
        <taxon>Eukaryota</taxon>
        <taxon>Metazoa</taxon>
        <taxon>Spiralia</taxon>
        <taxon>Lophotrochozoa</taxon>
        <taxon>Mollusca</taxon>
        <taxon>Bivalvia</taxon>
        <taxon>Autobranchia</taxon>
        <taxon>Heteroconchia</taxon>
        <taxon>Euheterodonta</taxon>
        <taxon>Imparidentia</taxon>
        <taxon>Neoheterodontei</taxon>
        <taxon>Myida</taxon>
        <taxon>Dreissenoidea</taxon>
        <taxon>Dreissenidae</taxon>
        <taxon>Dreissena</taxon>
    </lineage>
</organism>